<evidence type="ECO:0000313" key="1">
    <source>
        <dbReference type="EMBL" id="WVZ89049.1"/>
    </source>
</evidence>
<name>A0AAQ3UH66_PASNO</name>
<gene>
    <name evidence="1" type="ORF">U9M48_035508</name>
</gene>
<dbReference type="AlphaFoldDB" id="A0AAQ3UH66"/>
<protein>
    <submittedName>
        <fullName evidence="1">Uncharacterized protein</fullName>
    </submittedName>
</protein>
<sequence length="139" mass="14717">MASQASAIPTVIDPEAATIDALSQAMDRLTRMMEEGLEHINHTAHQAASMTLSSASTTSTTSLAYAAPTTASPASATSTASCGVSTFESDRVVGRPRCERQHHDAHAFANVLHHDSSTVFFVHKHDIGTGIDHLTRPPP</sequence>
<organism evidence="1 2">
    <name type="scientific">Paspalum notatum var. saurae</name>
    <dbReference type="NCBI Taxonomy" id="547442"/>
    <lineage>
        <taxon>Eukaryota</taxon>
        <taxon>Viridiplantae</taxon>
        <taxon>Streptophyta</taxon>
        <taxon>Embryophyta</taxon>
        <taxon>Tracheophyta</taxon>
        <taxon>Spermatophyta</taxon>
        <taxon>Magnoliopsida</taxon>
        <taxon>Liliopsida</taxon>
        <taxon>Poales</taxon>
        <taxon>Poaceae</taxon>
        <taxon>PACMAD clade</taxon>
        <taxon>Panicoideae</taxon>
        <taxon>Andropogonodae</taxon>
        <taxon>Paspaleae</taxon>
        <taxon>Paspalinae</taxon>
        <taxon>Paspalum</taxon>
    </lineage>
</organism>
<evidence type="ECO:0000313" key="2">
    <source>
        <dbReference type="Proteomes" id="UP001341281"/>
    </source>
</evidence>
<reference evidence="1 2" key="1">
    <citation type="submission" date="2024-02" db="EMBL/GenBank/DDBJ databases">
        <title>High-quality chromosome-scale genome assembly of Pensacola bahiagrass (Paspalum notatum Flugge var. saurae).</title>
        <authorList>
            <person name="Vega J.M."/>
            <person name="Podio M."/>
            <person name="Orjuela J."/>
            <person name="Siena L.A."/>
            <person name="Pessino S.C."/>
            <person name="Combes M.C."/>
            <person name="Mariac C."/>
            <person name="Albertini E."/>
            <person name="Pupilli F."/>
            <person name="Ortiz J.P.A."/>
            <person name="Leblanc O."/>
        </authorList>
    </citation>
    <scope>NUCLEOTIDE SEQUENCE [LARGE SCALE GENOMIC DNA]</scope>
    <source>
        <strain evidence="1">R1</strain>
        <tissue evidence="1">Leaf</tissue>
    </source>
</reference>
<keyword evidence="2" id="KW-1185">Reference proteome</keyword>
<accession>A0AAQ3UH66</accession>
<proteinExistence type="predicted"/>
<dbReference type="Proteomes" id="UP001341281">
    <property type="component" value="Chromosome 08"/>
</dbReference>
<dbReference type="EMBL" id="CP144752">
    <property type="protein sequence ID" value="WVZ89049.1"/>
    <property type="molecule type" value="Genomic_DNA"/>
</dbReference>